<gene>
    <name evidence="3" type="ORF">HID58_005062</name>
</gene>
<name>A0ABQ8E7J9_BRANA</name>
<evidence type="ECO:0000259" key="2">
    <source>
        <dbReference type="Pfam" id="PF10354"/>
    </source>
</evidence>
<dbReference type="InterPro" id="IPR019446">
    <property type="entry name" value="BMT5-like"/>
</dbReference>
<dbReference type="EMBL" id="JAGKQM010000002">
    <property type="protein sequence ID" value="KAH0937601.1"/>
    <property type="molecule type" value="Genomic_DNA"/>
</dbReference>
<evidence type="ECO:0000256" key="1">
    <source>
        <dbReference type="SAM" id="Coils"/>
    </source>
</evidence>
<evidence type="ECO:0000313" key="4">
    <source>
        <dbReference type="Proteomes" id="UP000824890"/>
    </source>
</evidence>
<dbReference type="InterPro" id="IPR029063">
    <property type="entry name" value="SAM-dependent_MTases_sf"/>
</dbReference>
<reference evidence="3 4" key="1">
    <citation type="submission" date="2021-05" db="EMBL/GenBank/DDBJ databases">
        <title>Genome Assembly of Synthetic Allotetraploid Brassica napus Reveals Homoeologous Exchanges between Subgenomes.</title>
        <authorList>
            <person name="Davis J.T."/>
        </authorList>
    </citation>
    <scope>NUCLEOTIDE SEQUENCE [LARGE SCALE GENOMIC DNA]</scope>
    <source>
        <strain evidence="4">cv. Da-Ae</strain>
        <tissue evidence="3">Seedling</tissue>
    </source>
</reference>
<dbReference type="PANTHER" id="PTHR11538">
    <property type="entry name" value="PHENYLALANYL-TRNA SYNTHETASE"/>
    <property type="match status" value="1"/>
</dbReference>
<keyword evidence="1" id="KW-0175">Coiled coil</keyword>
<dbReference type="Proteomes" id="UP000824890">
    <property type="component" value="Unassembled WGS sequence"/>
</dbReference>
<proteinExistence type="predicted"/>
<dbReference type="SUPFAM" id="SSF53335">
    <property type="entry name" value="S-adenosyl-L-methionine-dependent methyltransferases"/>
    <property type="match status" value="1"/>
</dbReference>
<organism evidence="3 4">
    <name type="scientific">Brassica napus</name>
    <name type="common">Rape</name>
    <dbReference type="NCBI Taxonomy" id="3708"/>
    <lineage>
        <taxon>Eukaryota</taxon>
        <taxon>Viridiplantae</taxon>
        <taxon>Streptophyta</taxon>
        <taxon>Embryophyta</taxon>
        <taxon>Tracheophyta</taxon>
        <taxon>Spermatophyta</taxon>
        <taxon>Magnoliopsida</taxon>
        <taxon>eudicotyledons</taxon>
        <taxon>Gunneridae</taxon>
        <taxon>Pentapetalae</taxon>
        <taxon>rosids</taxon>
        <taxon>malvids</taxon>
        <taxon>Brassicales</taxon>
        <taxon>Brassicaceae</taxon>
        <taxon>Brassiceae</taxon>
        <taxon>Brassica</taxon>
    </lineage>
</organism>
<feature type="domain" description="25S rRNA (uridine-N(3))-methyltransferase BMT5-like" evidence="2">
    <location>
        <begin position="30"/>
        <end position="181"/>
    </location>
</feature>
<dbReference type="Pfam" id="PF10354">
    <property type="entry name" value="BMT5-like"/>
    <property type="match status" value="2"/>
</dbReference>
<protein>
    <recommendedName>
        <fullName evidence="2">25S rRNA (uridine-N(3))-methyltransferase BMT5-like domain-containing protein</fullName>
    </recommendedName>
</protein>
<dbReference type="PANTHER" id="PTHR11538:SF81">
    <property type="entry name" value="25S RRNA (URIDINE-N(3))-METHYLTRANSFERASE BMT5-LIKE DOMAIN-CONTAINING PROTEIN"/>
    <property type="match status" value="1"/>
</dbReference>
<keyword evidence="4" id="KW-1185">Reference proteome</keyword>
<comment type="caution">
    <text evidence="3">The sequence shown here is derived from an EMBL/GenBank/DDBJ whole genome shotgun (WGS) entry which is preliminary data.</text>
</comment>
<accession>A0ABQ8E7J9</accession>
<feature type="coiled-coil region" evidence="1">
    <location>
        <begin position="54"/>
        <end position="81"/>
    </location>
</feature>
<sequence>MLCEGIKHVDEMEFSNTITCSHYSNKQKILLVGEGDFSFSLCLAKAFGSATNITATSLDTREELEQKYKDAKNNVEELERRGCTVIHGVNVHSMDKDHRVVRSIVYDIIIFNFPHAGFHFGRETDSYTILQHQEVVKGFFLSAKELVDASGEIHVTHKIAHPFTSWNIKTLGEEKGYSNKRGSGSNCDSSFPVGLSSTFMFKKKPWYESVFWADVVAEVMDITTAYSEETRSIQLIMANLRIRIHSLHSSLPKRWYTTFCVSVFDGLAMQLNAEFCGNVVEDNCWRQLPQRKKYNDEMKTKRLRQYSNKQRILLVGEGDFSFSLSLARAFGSATNLTATSLDTREEIELNYANRKANVEELTRLGCTEIHGFNVHSMRLAPRLERYDRIIFNFPHSGFDFGSEHPRQYIITCERVFEELKEDGLIHITHKTAHPFSEWKIVTLAEENGLCLTREVEFNKWYFPGYSNKKGSRPRCNSSFPVGKSSIFIFKKRNSPPGGGGLRSDLPFAQTRSRCQSRASNLFAAWWPTRIFSDTHLPHGEGHGICIW</sequence>
<feature type="domain" description="25S rRNA (uridine-N(3))-methyltransferase BMT5-like" evidence="2">
    <location>
        <begin position="313"/>
        <end position="469"/>
    </location>
</feature>
<evidence type="ECO:0000313" key="3">
    <source>
        <dbReference type="EMBL" id="KAH0937601.1"/>
    </source>
</evidence>